<dbReference type="InterPro" id="IPR004143">
    <property type="entry name" value="BPL_LPL_catalytic"/>
</dbReference>
<comment type="caution">
    <text evidence="2">The sequence shown here is derived from an EMBL/GenBank/DDBJ whole genome shotgun (WGS) entry which is preliminary data.</text>
</comment>
<accession>A0A832M393</accession>
<dbReference type="GO" id="GO:0016874">
    <property type="term" value="F:ligase activity"/>
    <property type="evidence" value="ECO:0007669"/>
    <property type="project" value="UniProtKB-KW"/>
</dbReference>
<dbReference type="Pfam" id="PF21948">
    <property type="entry name" value="LplA-B_cat"/>
    <property type="match status" value="1"/>
</dbReference>
<dbReference type="InterPro" id="IPR045864">
    <property type="entry name" value="aa-tRNA-synth_II/BPL/LPL"/>
</dbReference>
<proteinExistence type="predicted"/>
<evidence type="ECO:0000313" key="2">
    <source>
        <dbReference type="EMBL" id="HGW94355.1"/>
    </source>
</evidence>
<dbReference type="InterPro" id="IPR050664">
    <property type="entry name" value="Octanoyltrans_LipM/LipL"/>
</dbReference>
<reference evidence="2" key="1">
    <citation type="journal article" date="2020" name="mSystems">
        <title>Genome- and Community-Level Interaction Insights into Carbon Utilization and Element Cycling Functions of Hydrothermarchaeota in Hydrothermal Sediment.</title>
        <authorList>
            <person name="Zhou Z."/>
            <person name="Liu Y."/>
            <person name="Xu W."/>
            <person name="Pan J."/>
            <person name="Luo Z.H."/>
            <person name="Li M."/>
        </authorList>
    </citation>
    <scope>NUCLEOTIDE SEQUENCE [LARGE SCALE GENOMIC DNA]</scope>
    <source>
        <strain evidence="2">SpSt-402</strain>
    </source>
</reference>
<name>A0A832M393_9CYAN</name>
<dbReference type="Gene3D" id="3.30.930.10">
    <property type="entry name" value="Bira Bifunctional Protein, Domain 2"/>
    <property type="match status" value="1"/>
</dbReference>
<feature type="domain" description="BPL/LPL catalytic" evidence="1">
    <location>
        <begin position="44"/>
        <end position="238"/>
    </location>
</feature>
<sequence>MKATNHSRRSLEHKTTWRFVPPICASGRVQMAIDNWLFEQHVRGGHPPTLRFYTWHPVAISLGYHQRQYPDSWNHLTWNQQPIELIRRPTGGRAVLHQGDLTYAVVMSGLPSNRRQAYQQICAFLIQGWRSLGVELFYGQAGRGYIHNPNCFSTATTADLVLSNGFKLIGSAQLRRGDTVLQHGSMRLHQNTDLFSTVFAEQETQIPHCPIELASDNLYETAIAALVEAATICFNAEFRVHPLSNEEWQTIQEVYALSCDFQKLQ</sequence>
<organism evidence="2">
    <name type="scientific">Oscillatoriales cyanobacterium SpSt-402</name>
    <dbReference type="NCBI Taxonomy" id="2282168"/>
    <lineage>
        <taxon>Bacteria</taxon>
        <taxon>Bacillati</taxon>
        <taxon>Cyanobacteriota</taxon>
        <taxon>Cyanophyceae</taxon>
        <taxon>Oscillatoriophycideae</taxon>
        <taxon>Oscillatoriales</taxon>
    </lineage>
</organism>
<gene>
    <name evidence="2" type="ORF">ENR47_08755</name>
</gene>
<protein>
    <submittedName>
        <fullName evidence="2">Lipoate--protein ligase family protein</fullName>
    </submittedName>
</protein>
<dbReference type="PROSITE" id="PS51733">
    <property type="entry name" value="BPL_LPL_CATALYTIC"/>
    <property type="match status" value="1"/>
</dbReference>
<dbReference type="AlphaFoldDB" id="A0A832M393"/>
<dbReference type="PANTHER" id="PTHR43679">
    <property type="entry name" value="OCTANOYLTRANSFERASE LIPM-RELATED"/>
    <property type="match status" value="1"/>
</dbReference>
<dbReference type="SUPFAM" id="SSF55681">
    <property type="entry name" value="Class II aaRS and biotin synthetases"/>
    <property type="match status" value="1"/>
</dbReference>
<dbReference type="PANTHER" id="PTHR43679:SF2">
    <property type="entry name" value="OCTANOYL-[GCVH]:PROTEIN N-OCTANOYLTRANSFERASE"/>
    <property type="match status" value="1"/>
</dbReference>
<dbReference type="CDD" id="cd16443">
    <property type="entry name" value="LplA"/>
    <property type="match status" value="1"/>
</dbReference>
<keyword evidence="2" id="KW-0436">Ligase</keyword>
<dbReference type="EMBL" id="DSRD01000550">
    <property type="protein sequence ID" value="HGW94355.1"/>
    <property type="molecule type" value="Genomic_DNA"/>
</dbReference>
<evidence type="ECO:0000259" key="1">
    <source>
        <dbReference type="PROSITE" id="PS51733"/>
    </source>
</evidence>